<protein>
    <submittedName>
        <fullName evidence="1">Uncharacterized protein</fullName>
    </submittedName>
</protein>
<dbReference type="Proteomes" id="UP000053958">
    <property type="component" value="Unassembled WGS sequence"/>
</dbReference>
<gene>
    <name evidence="1" type="ORF">T310_5308</name>
</gene>
<organism evidence="1 2">
    <name type="scientific">Rasamsonia emersonii (strain ATCC 16479 / CBS 393.64 / IMI 116815)</name>
    <dbReference type="NCBI Taxonomy" id="1408163"/>
    <lineage>
        <taxon>Eukaryota</taxon>
        <taxon>Fungi</taxon>
        <taxon>Dikarya</taxon>
        <taxon>Ascomycota</taxon>
        <taxon>Pezizomycotina</taxon>
        <taxon>Eurotiomycetes</taxon>
        <taxon>Eurotiomycetidae</taxon>
        <taxon>Eurotiales</taxon>
        <taxon>Trichocomaceae</taxon>
        <taxon>Rasamsonia</taxon>
    </lineage>
</organism>
<accession>A0A0F4YS62</accession>
<sequence length="323" mass="36333">METANDRLSQHTKTALSHTQSDNRKIAWALAGEYENVEVVSTWPGGGNSEISDLNKIYEQSLTCYRNNSKVPTTVSYENREFQWGYQTGLSGDTIRGVKLLLDESQESRYSPALASKKILKRLDKDAVEVSGEYLRKLVSNVKEVLKRRFGEAFGSMEMRFILTVPAVWSDKAKDATWKAAVRAGISASDISLVSEPEAAALYCLRKIEPNSVTDLISYRLKSVEPLNLEEVTAGDRGICGSMLLDERFEELLEQLFGQTAYMTMPQKTREVAMKYWQDHVKPRYVGRLEDDGFSDVDYFVPIPGASDNPDIDLEGGFLQLSR</sequence>
<reference evidence="1 2" key="1">
    <citation type="submission" date="2015-04" db="EMBL/GenBank/DDBJ databases">
        <authorList>
            <person name="Heijne W.H."/>
            <person name="Fedorova N.D."/>
            <person name="Nierman W.C."/>
            <person name="Vollebregt A.W."/>
            <person name="Zhao Z."/>
            <person name="Wu L."/>
            <person name="Kumar M."/>
            <person name="Stam H."/>
            <person name="van den Berg M.A."/>
            <person name="Pel H.J."/>
        </authorList>
    </citation>
    <scope>NUCLEOTIDE SEQUENCE [LARGE SCALE GENOMIC DNA]</scope>
    <source>
        <strain evidence="1 2">CBS 393.64</strain>
    </source>
</reference>
<dbReference type="Gene3D" id="3.30.420.40">
    <property type="match status" value="1"/>
</dbReference>
<dbReference type="SUPFAM" id="SSF53067">
    <property type="entry name" value="Actin-like ATPase domain"/>
    <property type="match status" value="1"/>
</dbReference>
<evidence type="ECO:0000313" key="2">
    <source>
        <dbReference type="Proteomes" id="UP000053958"/>
    </source>
</evidence>
<dbReference type="STRING" id="1408163.A0A0F4YS62"/>
<comment type="caution">
    <text evidence="1">The sequence shown here is derived from an EMBL/GenBank/DDBJ whole genome shotgun (WGS) entry which is preliminary data.</text>
</comment>
<evidence type="ECO:0000313" key="1">
    <source>
        <dbReference type="EMBL" id="KKA20666.1"/>
    </source>
</evidence>
<dbReference type="AlphaFoldDB" id="A0A0F4YS62"/>
<dbReference type="RefSeq" id="XP_013327278.1">
    <property type="nucleotide sequence ID" value="XM_013471824.1"/>
</dbReference>
<keyword evidence="2" id="KW-1185">Reference proteome</keyword>
<dbReference type="PANTHER" id="PTHR14187:SF82">
    <property type="entry name" value="FAMILY CHAPERONE, PUTATIVE (AFU_ORTHOLOGUE AFUA_7G08575)-RELATED"/>
    <property type="match status" value="1"/>
</dbReference>
<dbReference type="PANTHER" id="PTHR14187">
    <property type="entry name" value="ALPHA KINASE/ELONGATION FACTOR 2 KINASE"/>
    <property type="match status" value="1"/>
</dbReference>
<proteinExistence type="predicted"/>
<dbReference type="GeneID" id="25317653"/>
<dbReference type="OrthoDB" id="4221897at2759"/>
<dbReference type="InterPro" id="IPR043129">
    <property type="entry name" value="ATPase_NBD"/>
</dbReference>
<name>A0A0F4YS62_RASE3</name>
<dbReference type="EMBL" id="LASV01000242">
    <property type="protein sequence ID" value="KKA20666.1"/>
    <property type="molecule type" value="Genomic_DNA"/>
</dbReference>
<dbReference type="CDD" id="cd10170">
    <property type="entry name" value="ASKHA_NBD_HSP70"/>
    <property type="match status" value="1"/>
</dbReference>